<accession>A0AAJ6CMS8</accession>
<dbReference type="Proteomes" id="UP001218423">
    <property type="component" value="Chromosome"/>
</dbReference>
<protein>
    <submittedName>
        <fullName evidence="2">Uncharacterized protein</fullName>
    </submittedName>
</protein>
<keyword evidence="1" id="KW-0472">Membrane</keyword>
<gene>
    <name evidence="2" type="ORF">P5S46_13285</name>
</gene>
<proteinExistence type="predicted"/>
<dbReference type="EMBL" id="CP120942">
    <property type="protein sequence ID" value="WFF96638.1"/>
    <property type="molecule type" value="Genomic_DNA"/>
</dbReference>
<dbReference type="AlphaFoldDB" id="A0AAJ6CMS8"/>
<feature type="transmembrane region" description="Helical" evidence="1">
    <location>
        <begin position="221"/>
        <end position="248"/>
    </location>
</feature>
<sequence length="261" mass="29911">MVYWVGGYYVDFNSLFSFGYSESRYLSKTLQEFEIIRPTSFFTEPSNASAVISIVTFCYLILLKKVDGYVFLGFISSMMTLSTAGILICSISISVIFIFNRSGIKSIILRYGLIPVISFTLIALFLMFSYERLNNVSEYDMLATRSVLVDMILNQDSLFHILGNGINVISTPVYSKGYYIYDYTIRDSGFLLNLYYSFGIFGTMAFVVWSRIKLKDNMHFILFFIILNGKFDYLQPVFWMLIFIVSMIPRNRSAVLGNEGG</sequence>
<feature type="transmembrane region" description="Helical" evidence="1">
    <location>
        <begin position="190"/>
        <end position="209"/>
    </location>
</feature>
<feature type="transmembrane region" description="Helical" evidence="1">
    <location>
        <begin position="69"/>
        <end position="99"/>
    </location>
</feature>
<name>A0AAJ6CMS8_AERCA</name>
<keyword evidence="1" id="KW-1133">Transmembrane helix</keyword>
<organism evidence="2 3">
    <name type="scientific">Aeromonas caviae</name>
    <name type="common">Aeromonas punctata</name>
    <dbReference type="NCBI Taxonomy" id="648"/>
    <lineage>
        <taxon>Bacteria</taxon>
        <taxon>Pseudomonadati</taxon>
        <taxon>Pseudomonadota</taxon>
        <taxon>Gammaproteobacteria</taxon>
        <taxon>Aeromonadales</taxon>
        <taxon>Aeromonadaceae</taxon>
        <taxon>Aeromonas</taxon>
    </lineage>
</organism>
<evidence type="ECO:0000313" key="3">
    <source>
        <dbReference type="Proteomes" id="UP001218423"/>
    </source>
</evidence>
<evidence type="ECO:0000313" key="2">
    <source>
        <dbReference type="EMBL" id="WFF96638.1"/>
    </source>
</evidence>
<feature type="transmembrane region" description="Helical" evidence="1">
    <location>
        <begin position="111"/>
        <end position="130"/>
    </location>
</feature>
<keyword evidence="1" id="KW-0812">Transmembrane</keyword>
<evidence type="ECO:0000256" key="1">
    <source>
        <dbReference type="SAM" id="Phobius"/>
    </source>
</evidence>
<dbReference type="RefSeq" id="WP_139700376.1">
    <property type="nucleotide sequence ID" value="NZ_CAAKNG010000109.1"/>
</dbReference>
<reference evidence="2" key="1">
    <citation type="submission" date="2023-03" db="EMBL/GenBank/DDBJ databases">
        <title>Aeromonas caviae strain AC1520.</title>
        <authorList>
            <person name="Xie T."/>
            <person name="Zhang Q."/>
            <person name="Deng J."/>
            <person name="Li X."/>
        </authorList>
    </citation>
    <scope>NUCLEOTIDE SEQUENCE</scope>
    <source>
        <strain evidence="2">AC1520</strain>
    </source>
</reference>
<feature type="transmembrane region" description="Helical" evidence="1">
    <location>
        <begin position="46"/>
        <end position="63"/>
    </location>
</feature>